<evidence type="ECO:0000259" key="9">
    <source>
        <dbReference type="Pfam" id="PF01035"/>
    </source>
</evidence>
<dbReference type="InterPro" id="IPR014048">
    <property type="entry name" value="MethylDNA_cys_MeTrfase_DNA-bd"/>
</dbReference>
<dbReference type="PANTHER" id="PTHR10815:SF13">
    <property type="entry name" value="METHYLATED-DNA--PROTEIN-CYSTEINE METHYLTRANSFERASE"/>
    <property type="match status" value="1"/>
</dbReference>
<keyword evidence="7" id="KW-0234">DNA repair</keyword>
<dbReference type="EC" id="2.1.1.63" evidence="3"/>
<evidence type="ECO:0000256" key="6">
    <source>
        <dbReference type="ARBA" id="ARBA00022763"/>
    </source>
</evidence>
<evidence type="ECO:0000256" key="8">
    <source>
        <dbReference type="ARBA" id="ARBA00049348"/>
    </source>
</evidence>
<dbReference type="AlphaFoldDB" id="A0A6J7EAW1"/>
<dbReference type="InterPro" id="IPR008332">
    <property type="entry name" value="MethylG_MeTrfase_N"/>
</dbReference>
<comment type="catalytic activity">
    <reaction evidence="1">
        <text>a 4-O-methyl-thymidine in DNA + L-cysteinyl-[protein] = a thymidine in DNA + S-methyl-L-cysteinyl-[protein]</text>
        <dbReference type="Rhea" id="RHEA:53428"/>
        <dbReference type="Rhea" id="RHEA-COMP:10131"/>
        <dbReference type="Rhea" id="RHEA-COMP:10132"/>
        <dbReference type="Rhea" id="RHEA-COMP:13555"/>
        <dbReference type="Rhea" id="RHEA-COMP:13556"/>
        <dbReference type="ChEBI" id="CHEBI:29950"/>
        <dbReference type="ChEBI" id="CHEBI:82612"/>
        <dbReference type="ChEBI" id="CHEBI:137386"/>
        <dbReference type="ChEBI" id="CHEBI:137387"/>
        <dbReference type="EC" id="2.1.1.63"/>
    </reaction>
</comment>
<feature type="domain" description="Methylated-DNA-[protein]-cysteine S-methyltransferase DNA binding" evidence="9">
    <location>
        <begin position="96"/>
        <end position="173"/>
    </location>
</feature>
<evidence type="ECO:0000256" key="4">
    <source>
        <dbReference type="ARBA" id="ARBA00022603"/>
    </source>
</evidence>
<dbReference type="InterPro" id="IPR036631">
    <property type="entry name" value="MGMT_N_sf"/>
</dbReference>
<dbReference type="Pfam" id="PF02870">
    <property type="entry name" value="Methyltransf_1N"/>
    <property type="match status" value="1"/>
</dbReference>
<evidence type="ECO:0000256" key="1">
    <source>
        <dbReference type="ARBA" id="ARBA00001286"/>
    </source>
</evidence>
<dbReference type="GO" id="GO:0032259">
    <property type="term" value="P:methylation"/>
    <property type="evidence" value="ECO:0007669"/>
    <property type="project" value="UniProtKB-KW"/>
</dbReference>
<evidence type="ECO:0000256" key="2">
    <source>
        <dbReference type="ARBA" id="ARBA00008711"/>
    </source>
</evidence>
<evidence type="ECO:0000259" key="10">
    <source>
        <dbReference type="Pfam" id="PF02870"/>
    </source>
</evidence>
<comment type="similarity">
    <text evidence="2">Belongs to the MGMT family.</text>
</comment>
<dbReference type="PROSITE" id="PS00374">
    <property type="entry name" value="MGMT"/>
    <property type="match status" value="1"/>
</dbReference>
<reference evidence="11" key="1">
    <citation type="submission" date="2020-05" db="EMBL/GenBank/DDBJ databases">
        <authorList>
            <person name="Chiriac C."/>
            <person name="Salcher M."/>
            <person name="Ghai R."/>
            <person name="Kavagutti S V."/>
        </authorList>
    </citation>
    <scope>NUCLEOTIDE SEQUENCE</scope>
</reference>
<keyword evidence="4" id="KW-0489">Methyltransferase</keyword>
<dbReference type="Gene3D" id="3.30.160.70">
    <property type="entry name" value="Methylated DNA-protein cysteine methyltransferase domain"/>
    <property type="match status" value="1"/>
</dbReference>
<organism evidence="11">
    <name type="scientific">freshwater metagenome</name>
    <dbReference type="NCBI Taxonomy" id="449393"/>
    <lineage>
        <taxon>unclassified sequences</taxon>
        <taxon>metagenomes</taxon>
        <taxon>ecological metagenomes</taxon>
    </lineage>
</organism>
<evidence type="ECO:0000313" key="11">
    <source>
        <dbReference type="EMBL" id="CAB4880347.1"/>
    </source>
</evidence>
<dbReference type="Pfam" id="PF01035">
    <property type="entry name" value="DNA_binding_1"/>
    <property type="match status" value="1"/>
</dbReference>
<comment type="catalytic activity">
    <reaction evidence="8">
        <text>a 6-O-methyl-2'-deoxyguanosine in DNA + L-cysteinyl-[protein] = S-methyl-L-cysteinyl-[protein] + a 2'-deoxyguanosine in DNA</text>
        <dbReference type="Rhea" id="RHEA:24000"/>
        <dbReference type="Rhea" id="RHEA-COMP:10131"/>
        <dbReference type="Rhea" id="RHEA-COMP:10132"/>
        <dbReference type="Rhea" id="RHEA-COMP:11367"/>
        <dbReference type="Rhea" id="RHEA-COMP:11368"/>
        <dbReference type="ChEBI" id="CHEBI:29950"/>
        <dbReference type="ChEBI" id="CHEBI:82612"/>
        <dbReference type="ChEBI" id="CHEBI:85445"/>
        <dbReference type="ChEBI" id="CHEBI:85448"/>
        <dbReference type="EC" id="2.1.1.63"/>
    </reaction>
</comment>
<dbReference type="NCBIfam" id="TIGR00589">
    <property type="entry name" value="ogt"/>
    <property type="match status" value="1"/>
</dbReference>
<sequence>MNWMANTVLHWAVVKSPIGDLVLLGSSAGLTRIAWDVSNPSEFAASEADRGGFTQTSSLPVTSVTAAGQQLADWFGGRRIEFDVPLSPDPRAKDSFSGRVLLATSRIPSGQTVTYGEIARAAGAPSGYRAAGNALGGNPIPIIVPCHRVVAANGLGGFGGGRERKLLLLAIEQA</sequence>
<name>A0A6J7EAW1_9ZZZZ</name>
<dbReference type="PANTHER" id="PTHR10815">
    <property type="entry name" value="METHYLATED-DNA--PROTEIN-CYSTEINE METHYLTRANSFERASE"/>
    <property type="match status" value="1"/>
</dbReference>
<dbReference type="FunFam" id="1.10.10.10:FF:000214">
    <property type="entry name" value="Methylated-DNA--protein-cysteine methyltransferase"/>
    <property type="match status" value="1"/>
</dbReference>
<accession>A0A6J7EAW1</accession>
<evidence type="ECO:0000256" key="3">
    <source>
        <dbReference type="ARBA" id="ARBA00011918"/>
    </source>
</evidence>
<keyword evidence="6" id="KW-0227">DNA damage</keyword>
<proteinExistence type="inferred from homology"/>
<dbReference type="Gene3D" id="1.10.10.10">
    <property type="entry name" value="Winged helix-like DNA-binding domain superfamily/Winged helix DNA-binding domain"/>
    <property type="match status" value="1"/>
</dbReference>
<dbReference type="SUPFAM" id="SSF46767">
    <property type="entry name" value="Methylated DNA-protein cysteine methyltransferase, C-terminal domain"/>
    <property type="match status" value="1"/>
</dbReference>
<dbReference type="SUPFAM" id="SSF53155">
    <property type="entry name" value="Methylated DNA-protein cysteine methyltransferase domain"/>
    <property type="match status" value="1"/>
</dbReference>
<protein>
    <recommendedName>
        <fullName evidence="3">methylated-DNA--[protein]-cysteine S-methyltransferase</fullName>
        <ecNumber evidence="3">2.1.1.63</ecNumber>
    </recommendedName>
</protein>
<dbReference type="GO" id="GO:0003908">
    <property type="term" value="F:methylated-DNA-[protein]-cysteine S-methyltransferase activity"/>
    <property type="evidence" value="ECO:0007669"/>
    <property type="project" value="UniProtKB-EC"/>
</dbReference>
<keyword evidence="5" id="KW-0808">Transferase</keyword>
<dbReference type="InterPro" id="IPR036388">
    <property type="entry name" value="WH-like_DNA-bd_sf"/>
</dbReference>
<evidence type="ECO:0000256" key="7">
    <source>
        <dbReference type="ARBA" id="ARBA00023204"/>
    </source>
</evidence>
<gene>
    <name evidence="11" type="ORF">UFOPK3444_01354</name>
</gene>
<dbReference type="CDD" id="cd06445">
    <property type="entry name" value="ATase"/>
    <property type="match status" value="1"/>
</dbReference>
<dbReference type="InterPro" id="IPR036217">
    <property type="entry name" value="MethylDNA_cys_MeTrfase_DNAb"/>
</dbReference>
<evidence type="ECO:0000256" key="5">
    <source>
        <dbReference type="ARBA" id="ARBA00022679"/>
    </source>
</evidence>
<dbReference type="EMBL" id="CAFBLU010000029">
    <property type="protein sequence ID" value="CAB4880347.1"/>
    <property type="molecule type" value="Genomic_DNA"/>
</dbReference>
<dbReference type="GO" id="GO:0006281">
    <property type="term" value="P:DNA repair"/>
    <property type="evidence" value="ECO:0007669"/>
    <property type="project" value="UniProtKB-KW"/>
</dbReference>
<dbReference type="InterPro" id="IPR001497">
    <property type="entry name" value="MethylDNA_cys_MeTrfase_AS"/>
</dbReference>
<feature type="domain" description="Methylguanine DNA methyltransferase ribonuclease-like" evidence="10">
    <location>
        <begin position="9"/>
        <end position="88"/>
    </location>
</feature>